<sequence length="189" mass="21171">MDARMLRALAHPLRIEILEVLRYESATSTTLAKRLDQNTGTVSWHLRHLAELGLIEEDEERGTKRERWWKPAAGSLVMKTQELRQDPGLSGQIDTYLQATLRASYERSAAFMADRSWSDTWMAASVASDWNSAVMTPEQLKAMGDELMDVVTRHIDAATGEEEDALPVNVQLHAFPARHAKRGADGAVE</sequence>
<comment type="caution">
    <text evidence="5">The sequence shown here is derived from an EMBL/GenBank/DDBJ whole genome shotgun (WGS) entry which is preliminary data.</text>
</comment>
<dbReference type="PROSITE" id="PS50987">
    <property type="entry name" value="HTH_ARSR_2"/>
    <property type="match status" value="1"/>
</dbReference>
<dbReference type="SUPFAM" id="SSF46785">
    <property type="entry name" value="Winged helix' DNA-binding domain"/>
    <property type="match status" value="1"/>
</dbReference>
<dbReference type="SMART" id="SM00418">
    <property type="entry name" value="HTH_ARSR"/>
    <property type="match status" value="1"/>
</dbReference>
<keyword evidence="6" id="KW-1185">Reference proteome</keyword>
<evidence type="ECO:0000256" key="1">
    <source>
        <dbReference type="ARBA" id="ARBA00023015"/>
    </source>
</evidence>
<proteinExistence type="predicted"/>
<dbReference type="InterPro" id="IPR036388">
    <property type="entry name" value="WH-like_DNA-bd_sf"/>
</dbReference>
<dbReference type="STRING" id="1428644.BIV57_09785"/>
<evidence type="ECO:0000256" key="3">
    <source>
        <dbReference type="ARBA" id="ARBA00023163"/>
    </source>
</evidence>
<accession>A0A1J7BG91</accession>
<dbReference type="GO" id="GO:0003677">
    <property type="term" value="F:DNA binding"/>
    <property type="evidence" value="ECO:0007669"/>
    <property type="project" value="UniProtKB-KW"/>
</dbReference>
<reference evidence="5 6" key="1">
    <citation type="submission" date="2016-10" db="EMBL/GenBank/DDBJ databases">
        <title>Genome sequence of Streptomyces gilvigriseus MUSC 26.</title>
        <authorList>
            <person name="Lee L.-H."/>
            <person name="Ser H.-L."/>
        </authorList>
    </citation>
    <scope>NUCLEOTIDE SEQUENCE [LARGE SCALE GENOMIC DNA]</scope>
    <source>
        <strain evidence="5 6">MUSC 26</strain>
    </source>
</reference>
<protein>
    <recommendedName>
        <fullName evidence="4">HTH arsR-type domain-containing protein</fullName>
    </recommendedName>
</protein>
<dbReference type="Pfam" id="PF12840">
    <property type="entry name" value="HTH_20"/>
    <property type="match status" value="1"/>
</dbReference>
<dbReference type="GO" id="GO:0003700">
    <property type="term" value="F:DNA-binding transcription factor activity"/>
    <property type="evidence" value="ECO:0007669"/>
    <property type="project" value="InterPro"/>
</dbReference>
<dbReference type="Proteomes" id="UP000243342">
    <property type="component" value="Unassembled WGS sequence"/>
</dbReference>
<evidence type="ECO:0000259" key="4">
    <source>
        <dbReference type="PROSITE" id="PS50987"/>
    </source>
</evidence>
<dbReference type="InterPro" id="IPR036390">
    <property type="entry name" value="WH_DNA-bd_sf"/>
</dbReference>
<dbReference type="AlphaFoldDB" id="A0A1J7BG91"/>
<evidence type="ECO:0000313" key="6">
    <source>
        <dbReference type="Proteomes" id="UP000243342"/>
    </source>
</evidence>
<name>A0A1J7BG91_9ACTN</name>
<evidence type="ECO:0000313" key="5">
    <source>
        <dbReference type="EMBL" id="OIV37683.1"/>
    </source>
</evidence>
<keyword evidence="3" id="KW-0804">Transcription</keyword>
<dbReference type="CDD" id="cd00090">
    <property type="entry name" value="HTH_ARSR"/>
    <property type="match status" value="1"/>
</dbReference>
<dbReference type="EMBL" id="MLCF01000045">
    <property type="protein sequence ID" value="OIV37683.1"/>
    <property type="molecule type" value="Genomic_DNA"/>
</dbReference>
<gene>
    <name evidence="5" type="ORF">BIV57_09785</name>
</gene>
<dbReference type="Gene3D" id="1.10.10.10">
    <property type="entry name" value="Winged helix-like DNA-binding domain superfamily/Winged helix DNA-binding domain"/>
    <property type="match status" value="1"/>
</dbReference>
<dbReference type="PANTHER" id="PTHR33154:SF15">
    <property type="entry name" value="REGULATORY PROTEIN ARSR"/>
    <property type="match status" value="1"/>
</dbReference>
<dbReference type="PANTHER" id="PTHR33154">
    <property type="entry name" value="TRANSCRIPTIONAL REGULATOR, ARSR FAMILY"/>
    <property type="match status" value="1"/>
</dbReference>
<keyword evidence="2" id="KW-0238">DNA-binding</keyword>
<feature type="domain" description="HTH arsR-type" evidence="4">
    <location>
        <begin position="1"/>
        <end position="88"/>
    </location>
</feature>
<organism evidence="5 6">
    <name type="scientific">Mangrovactinospora gilvigrisea</name>
    <dbReference type="NCBI Taxonomy" id="1428644"/>
    <lineage>
        <taxon>Bacteria</taxon>
        <taxon>Bacillati</taxon>
        <taxon>Actinomycetota</taxon>
        <taxon>Actinomycetes</taxon>
        <taxon>Kitasatosporales</taxon>
        <taxon>Streptomycetaceae</taxon>
        <taxon>Mangrovactinospora</taxon>
    </lineage>
</organism>
<dbReference type="InterPro" id="IPR011991">
    <property type="entry name" value="ArsR-like_HTH"/>
</dbReference>
<evidence type="ECO:0000256" key="2">
    <source>
        <dbReference type="ARBA" id="ARBA00023125"/>
    </source>
</evidence>
<dbReference type="InterPro" id="IPR051081">
    <property type="entry name" value="HTH_MetalResp_TranReg"/>
</dbReference>
<dbReference type="InterPro" id="IPR001845">
    <property type="entry name" value="HTH_ArsR_DNA-bd_dom"/>
</dbReference>
<keyword evidence="1" id="KW-0805">Transcription regulation</keyword>